<sequence>MRFPRPIDAFVAALTLALGAAACSAVPAGDEPAGRKPDVGFFSTLPIYWGEGAFGAMLDGSAKPDWVREEMETRLTMVPLDTLEAEALAGLKRVVLAQPRALAPSENMAFDAWVRKGGRAVIFADPMLTRHSHYPIGDRRRPQDVVLLSPILDHWGLALTFDDAQPAEEQSVALDGVDIPVRLAGRLQLAPAPAAGDCTLHADGLAARCAIGDGHVLVIADAAVFDWEGDAPAPPERRAALWQTLATLLSGK</sequence>
<evidence type="ECO:0000313" key="2">
    <source>
        <dbReference type="EMBL" id="BBI20242.1"/>
    </source>
</evidence>
<dbReference type="Proteomes" id="UP000290057">
    <property type="component" value="Chromosome"/>
</dbReference>
<dbReference type="EMBL" id="AP019389">
    <property type="protein sequence ID" value="BBI20242.1"/>
    <property type="molecule type" value="Genomic_DNA"/>
</dbReference>
<protein>
    <recommendedName>
        <fullName evidence="4">ABC transporter</fullName>
    </recommendedName>
</protein>
<dbReference type="PROSITE" id="PS51257">
    <property type="entry name" value="PROKAR_LIPOPROTEIN"/>
    <property type="match status" value="1"/>
</dbReference>
<feature type="signal peptide" evidence="1">
    <location>
        <begin position="1"/>
        <end position="28"/>
    </location>
</feature>
<evidence type="ECO:0000256" key="1">
    <source>
        <dbReference type="SAM" id="SignalP"/>
    </source>
</evidence>
<dbReference type="AlphaFoldDB" id="A0A3T1CGY4"/>
<accession>A0A3T1CGY4</accession>
<name>A0A3T1CGY4_9SPHN</name>
<proteinExistence type="predicted"/>
<feature type="chain" id="PRO_5019232021" description="ABC transporter" evidence="1">
    <location>
        <begin position="29"/>
        <end position="252"/>
    </location>
</feature>
<gene>
    <name evidence="2" type="ORF">EKJ_10890</name>
</gene>
<dbReference type="RefSeq" id="WP_130586177.1">
    <property type="nucleotide sequence ID" value="NZ_AP019389.1"/>
</dbReference>
<keyword evidence="1" id="KW-0732">Signal</keyword>
<keyword evidence="3" id="KW-1185">Reference proteome</keyword>
<reference evidence="2 3" key="1">
    <citation type="submission" date="2019-01" db="EMBL/GenBank/DDBJ databases">
        <title>Complete genome sequence of Erythrobacter flavus KJ5.</title>
        <authorList>
            <person name="Kanesaki Y."/>
            <person name="Brotosudarmo T."/>
            <person name="Moriuchi R."/>
            <person name="Awai K."/>
        </authorList>
    </citation>
    <scope>NUCLEOTIDE SEQUENCE [LARGE SCALE GENOMIC DNA]</scope>
    <source>
        <strain evidence="2 3">KJ5</strain>
    </source>
</reference>
<organism evidence="2 3">
    <name type="scientific">Qipengyuania flava</name>
    <dbReference type="NCBI Taxonomy" id="192812"/>
    <lineage>
        <taxon>Bacteria</taxon>
        <taxon>Pseudomonadati</taxon>
        <taxon>Pseudomonadota</taxon>
        <taxon>Alphaproteobacteria</taxon>
        <taxon>Sphingomonadales</taxon>
        <taxon>Erythrobacteraceae</taxon>
        <taxon>Qipengyuania</taxon>
    </lineage>
</organism>
<evidence type="ECO:0008006" key="4">
    <source>
        <dbReference type="Google" id="ProtNLM"/>
    </source>
</evidence>
<evidence type="ECO:0000313" key="3">
    <source>
        <dbReference type="Proteomes" id="UP000290057"/>
    </source>
</evidence>